<feature type="transmembrane region" description="Helical" evidence="1">
    <location>
        <begin position="45"/>
        <end position="65"/>
    </location>
</feature>
<organism evidence="2 3">
    <name type="scientific">Theobroma cacao</name>
    <name type="common">Cacao</name>
    <name type="synonym">Cocoa</name>
    <dbReference type="NCBI Taxonomy" id="3641"/>
    <lineage>
        <taxon>Eukaryota</taxon>
        <taxon>Viridiplantae</taxon>
        <taxon>Streptophyta</taxon>
        <taxon>Embryophyta</taxon>
        <taxon>Tracheophyta</taxon>
        <taxon>Spermatophyta</taxon>
        <taxon>Magnoliopsida</taxon>
        <taxon>eudicotyledons</taxon>
        <taxon>Gunneridae</taxon>
        <taxon>Pentapetalae</taxon>
        <taxon>rosids</taxon>
        <taxon>malvids</taxon>
        <taxon>Malvales</taxon>
        <taxon>Malvaceae</taxon>
        <taxon>Byttnerioideae</taxon>
        <taxon>Theobroma</taxon>
    </lineage>
</organism>
<gene>
    <name evidence="2" type="ORF">TCM_039169</name>
</gene>
<keyword evidence="1" id="KW-0812">Transmembrane</keyword>
<keyword evidence="1" id="KW-0472">Membrane</keyword>
<dbReference type="EMBL" id="CM001887">
    <property type="protein sequence ID" value="EOY31858.1"/>
    <property type="molecule type" value="Genomic_DNA"/>
</dbReference>
<evidence type="ECO:0000256" key="1">
    <source>
        <dbReference type="SAM" id="Phobius"/>
    </source>
</evidence>
<proteinExistence type="predicted"/>
<dbReference type="InParanoid" id="A0A061GR27"/>
<dbReference type="Proteomes" id="UP000026915">
    <property type="component" value="Chromosome 9"/>
</dbReference>
<keyword evidence="1" id="KW-1133">Transmembrane helix</keyword>
<dbReference type="Gramene" id="EOY31858">
    <property type="protein sequence ID" value="EOY31858"/>
    <property type="gene ID" value="TCM_039169"/>
</dbReference>
<reference evidence="2 3" key="1">
    <citation type="journal article" date="2013" name="Genome Biol.">
        <title>The genome sequence of the most widely cultivated cacao type and its use to identify candidate genes regulating pod color.</title>
        <authorList>
            <person name="Motamayor J.C."/>
            <person name="Mockaitis K."/>
            <person name="Schmutz J."/>
            <person name="Haiminen N."/>
            <person name="Iii D.L."/>
            <person name="Cornejo O."/>
            <person name="Findley S.D."/>
            <person name="Zheng P."/>
            <person name="Utro F."/>
            <person name="Royaert S."/>
            <person name="Saski C."/>
            <person name="Jenkins J."/>
            <person name="Podicheti R."/>
            <person name="Zhao M."/>
            <person name="Scheffler B.E."/>
            <person name="Stack J.C."/>
            <person name="Feltus F.A."/>
            <person name="Mustiga G.M."/>
            <person name="Amores F."/>
            <person name="Phillips W."/>
            <person name="Marelli J.P."/>
            <person name="May G.D."/>
            <person name="Shapiro H."/>
            <person name="Ma J."/>
            <person name="Bustamante C.D."/>
            <person name="Schnell R.J."/>
            <person name="Main D."/>
            <person name="Gilbert D."/>
            <person name="Parida L."/>
            <person name="Kuhn D.N."/>
        </authorList>
    </citation>
    <scope>NUCLEOTIDE SEQUENCE [LARGE SCALE GENOMIC DNA]</scope>
    <source>
        <strain evidence="3">cv. Matina 1-6</strain>
    </source>
</reference>
<protein>
    <submittedName>
        <fullName evidence="2">Uncharacterized protein</fullName>
    </submittedName>
</protein>
<dbReference type="AlphaFoldDB" id="A0A061GR27"/>
<evidence type="ECO:0000313" key="3">
    <source>
        <dbReference type="Proteomes" id="UP000026915"/>
    </source>
</evidence>
<sequence>MEIMGIHVLLRTGSVTYQKLYLWSTSDPFFIDIDNLVGIRNLSTIFSVGPLFCPVIFSSFFFFYAKSRTN</sequence>
<evidence type="ECO:0000313" key="2">
    <source>
        <dbReference type="EMBL" id="EOY31858.1"/>
    </source>
</evidence>
<keyword evidence="3" id="KW-1185">Reference proteome</keyword>
<name>A0A061GR27_THECC</name>
<accession>A0A061GR27</accession>
<dbReference type="HOGENOM" id="CLU_2763010_0_0_1"/>